<evidence type="ECO:0000313" key="3">
    <source>
        <dbReference type="Proteomes" id="UP001139011"/>
    </source>
</evidence>
<name>A0A9X2BBZ0_9BACL</name>
<dbReference type="AlphaFoldDB" id="A0A9X2BBZ0"/>
<sequence>MKKNAEYIGRILASLSLAVMFAFGFSHPVEKASAATPPPSATSFYMDTVDTVTLYDMGYQKGQEDYRKSGAQNSMVILDFGGQPSPASLSLFGMPDATLNQVAAAVEAYSRGYWKGTASDSQSMVHVIVGTNNSYTVTYEGAQNFANMIDNINSHNLSHSYSDQVEVDGGNDMEPGYDPATTTKEWVKGYDSVNSYSLYNYGSADGCYHTNLNTGTTNYSCNNGWTYKDIQYISWGASPSWPLPEIYDNSGDMAVQWQNIAKYSSVTSSSQMKFSASLTQAGACADTGCHWELDNTPTEGWNQLYNELSSDTKTAAATKYPIQSTDIRWH</sequence>
<evidence type="ECO:0000256" key="1">
    <source>
        <dbReference type="SAM" id="SignalP"/>
    </source>
</evidence>
<keyword evidence="3" id="KW-1185">Reference proteome</keyword>
<feature type="chain" id="PRO_5040788696" evidence="1">
    <location>
        <begin position="29"/>
        <end position="330"/>
    </location>
</feature>
<feature type="signal peptide" evidence="1">
    <location>
        <begin position="1"/>
        <end position="28"/>
    </location>
</feature>
<comment type="caution">
    <text evidence="2">The sequence shown here is derived from an EMBL/GenBank/DDBJ whole genome shotgun (WGS) entry which is preliminary data.</text>
</comment>
<reference evidence="2" key="1">
    <citation type="submission" date="2021-09" db="EMBL/GenBank/DDBJ databases">
        <title>Genome analysis of Fictibacillus sp. KIGAM418 isolated from marine sediment.</title>
        <authorList>
            <person name="Seo M.-J."/>
            <person name="Cho E.-S."/>
            <person name="Hwang C.Y."/>
        </authorList>
    </citation>
    <scope>NUCLEOTIDE SEQUENCE</scope>
    <source>
        <strain evidence="2">KIGAM418</strain>
    </source>
</reference>
<organism evidence="2 3">
    <name type="scientific">Fictibacillus marinisediminis</name>
    <dbReference type="NCBI Taxonomy" id="2878389"/>
    <lineage>
        <taxon>Bacteria</taxon>
        <taxon>Bacillati</taxon>
        <taxon>Bacillota</taxon>
        <taxon>Bacilli</taxon>
        <taxon>Bacillales</taxon>
        <taxon>Fictibacillaceae</taxon>
        <taxon>Fictibacillus</taxon>
    </lineage>
</organism>
<dbReference type="RefSeq" id="WP_248252046.1">
    <property type="nucleotide sequence ID" value="NZ_JAIWJX010000002.1"/>
</dbReference>
<keyword evidence="1" id="KW-0732">Signal</keyword>
<dbReference type="Proteomes" id="UP001139011">
    <property type="component" value="Unassembled WGS sequence"/>
</dbReference>
<dbReference type="EMBL" id="JAIWJX010000002">
    <property type="protein sequence ID" value="MCK6256359.1"/>
    <property type="molecule type" value="Genomic_DNA"/>
</dbReference>
<accession>A0A9X2BBZ0</accession>
<evidence type="ECO:0000313" key="2">
    <source>
        <dbReference type="EMBL" id="MCK6256359.1"/>
    </source>
</evidence>
<gene>
    <name evidence="2" type="ORF">LCY76_07090</name>
</gene>
<protein>
    <submittedName>
        <fullName evidence="2">Uncharacterized protein</fullName>
    </submittedName>
</protein>
<proteinExistence type="predicted"/>